<proteinExistence type="inferred from homology"/>
<dbReference type="EMBL" id="CP001634">
    <property type="protein sequence ID" value="ACR79687.1"/>
    <property type="molecule type" value="Genomic_DNA"/>
</dbReference>
<dbReference type="GO" id="GO:0016798">
    <property type="term" value="F:hydrolase activity, acting on glycosyl bonds"/>
    <property type="evidence" value="ECO:0007669"/>
    <property type="project" value="UniProtKB-KW"/>
</dbReference>
<dbReference type="PANTHER" id="PTHR34106:SF5">
    <property type="entry name" value="GLYCOSIDASE"/>
    <property type="match status" value="1"/>
</dbReference>
<dbReference type="Gene3D" id="2.115.10.20">
    <property type="entry name" value="Glycosyl hydrolase domain, family 43"/>
    <property type="match status" value="1"/>
</dbReference>
<keyword evidence="2" id="KW-0808">Transferase</keyword>
<comment type="similarity">
    <text evidence="3">Belongs to the glycosyl hydrolase 130 family.</text>
</comment>
<dbReference type="eggNOG" id="COG2152">
    <property type="taxonomic scope" value="Bacteria"/>
</dbReference>
<dbReference type="InterPro" id="IPR007184">
    <property type="entry name" value="Mannoside_phosphorylase"/>
</dbReference>
<dbReference type="GO" id="GO:0016757">
    <property type="term" value="F:glycosyltransferase activity"/>
    <property type="evidence" value="ECO:0007669"/>
    <property type="project" value="UniProtKB-KW"/>
</dbReference>
<organism evidence="4 5">
    <name type="scientific">Kosmotoga olearia (strain ATCC BAA-1733 / DSM 21960 / TBF 19.5.1)</name>
    <dbReference type="NCBI Taxonomy" id="521045"/>
    <lineage>
        <taxon>Bacteria</taxon>
        <taxon>Thermotogati</taxon>
        <taxon>Thermotogota</taxon>
        <taxon>Thermotogae</taxon>
        <taxon>Kosmotogales</taxon>
        <taxon>Kosmotogaceae</taxon>
        <taxon>Kosmotoga</taxon>
    </lineage>
</organism>
<reference evidence="4 5" key="2">
    <citation type="journal article" date="2011" name="J. Bacteriol.">
        <title>Genome Sequence of Kosmotoga olearia Strain TBF 19.5.1, a Thermophilic Bacterium with a Wide Growth Temperature Range, Isolated from the Troll B Oil Platform in the North Sea.</title>
        <authorList>
            <person name="Swithers K.S."/>
            <person name="Dipippo J.L."/>
            <person name="Bruce D.C."/>
            <person name="Detter C."/>
            <person name="Tapia R."/>
            <person name="Han S."/>
            <person name="Goodwin L.A."/>
            <person name="Han J."/>
            <person name="Woyke T."/>
            <person name="Pitluck S."/>
            <person name="Pennacchio L."/>
            <person name="Nolan M."/>
            <person name="Mikhailova N."/>
            <person name="Land M.L."/>
            <person name="Nesbo C.L."/>
            <person name="Gogarten J.P."/>
            <person name="Noll K.M."/>
        </authorList>
    </citation>
    <scope>NUCLEOTIDE SEQUENCE [LARGE SCALE GENOMIC DNA]</scope>
    <source>
        <strain evidence="5">ATCC BAA-1733 / DSM 21960 / TBF 19.5.1</strain>
    </source>
</reference>
<keyword evidence="5" id="KW-1185">Reference proteome</keyword>
<dbReference type="HOGENOM" id="CLU_796408_0_0_0"/>
<dbReference type="AlphaFoldDB" id="C5CH22"/>
<evidence type="ECO:0000256" key="3">
    <source>
        <dbReference type="ARBA" id="ARBA00024356"/>
    </source>
</evidence>
<keyword evidence="4" id="KW-0326">Glycosidase</keyword>
<keyword evidence="4" id="KW-0378">Hydrolase</keyword>
<gene>
    <name evidence="4" type="ordered locus">Kole_0979</name>
</gene>
<evidence type="ECO:0000313" key="5">
    <source>
        <dbReference type="Proteomes" id="UP000002382"/>
    </source>
</evidence>
<evidence type="ECO:0000313" key="4">
    <source>
        <dbReference type="EMBL" id="ACR79687.1"/>
    </source>
</evidence>
<protein>
    <submittedName>
        <fullName evidence="4">Glycosidase PH1107-related</fullName>
    </submittedName>
</protein>
<dbReference type="Pfam" id="PF04041">
    <property type="entry name" value="Glyco_hydro_130"/>
    <property type="match status" value="1"/>
</dbReference>
<dbReference type="SUPFAM" id="SSF75005">
    <property type="entry name" value="Arabinanase/levansucrase/invertase"/>
    <property type="match status" value="1"/>
</dbReference>
<dbReference type="PANTHER" id="PTHR34106">
    <property type="entry name" value="GLYCOSIDASE"/>
    <property type="match status" value="1"/>
</dbReference>
<sequence>MINIEENLKRKLESCAAGIRNQRSSNVFEERYYIGPEDLYVKNYIRSKPIAVFNPGALEKNGMLHVFPRLIFDYYKYTSSVGAISLDIEKVIKGKINQPIETEIILWPQHLWEFLGCEDARVSLNDDNLYMLYTGKGYFYGENNKLTRRDVLGFAEFTDTYELKRRGYFKISNGNEDFFPVSNKDSAFINIDGNDATMLIRIEVQDTLACWRARADMETLTLNAESIEPVLLPEKWEHKVGWSTNTVKISDNEYLVGWHAVLKDNLSYKNGLALVDKDGKLLAISDYLLFPTGLNEEYGDRAMVIFGDGLVLYNDYLLWIGGVSDYCIGIFIARLEDVMKELKPYSNH</sequence>
<dbReference type="RefSeq" id="WP_015868349.1">
    <property type="nucleotide sequence ID" value="NC_012785.1"/>
</dbReference>
<keyword evidence="1" id="KW-0328">Glycosyltransferase</keyword>
<accession>C5CH22</accession>
<dbReference type="InterPro" id="IPR023296">
    <property type="entry name" value="Glyco_hydro_beta-prop_sf"/>
</dbReference>
<evidence type="ECO:0000256" key="2">
    <source>
        <dbReference type="ARBA" id="ARBA00022679"/>
    </source>
</evidence>
<reference evidence="4 5" key="1">
    <citation type="submission" date="2009-06" db="EMBL/GenBank/DDBJ databases">
        <title>Complete sequence of Thermotogales bacterium TBF 19.5.1.</title>
        <authorList>
            <consortium name="US DOE Joint Genome Institute"/>
            <person name="Lucas S."/>
            <person name="Copeland A."/>
            <person name="Lapidus A."/>
            <person name="Glavina del Rio T."/>
            <person name="Tice H."/>
            <person name="Bruce D."/>
            <person name="Goodwin L."/>
            <person name="Pitluck S."/>
            <person name="Chertkov O."/>
            <person name="Brettin T."/>
            <person name="Detter J.C."/>
            <person name="Han C."/>
            <person name="Schmutz J."/>
            <person name="Larimer F."/>
            <person name="Land M."/>
            <person name="Hauser L."/>
            <person name="Kyrpides N."/>
            <person name="Ovchinnikova G."/>
            <person name="Noll K."/>
        </authorList>
    </citation>
    <scope>NUCLEOTIDE SEQUENCE [LARGE SCALE GENOMIC DNA]</scope>
    <source>
        <strain evidence="5">ATCC BAA-1733 / DSM 21960 / TBF 19.5.1</strain>
    </source>
</reference>
<name>C5CH22_KOSOT</name>
<dbReference type="Proteomes" id="UP000002382">
    <property type="component" value="Chromosome"/>
</dbReference>
<dbReference type="KEGG" id="kol:Kole_0979"/>
<dbReference type="STRING" id="521045.Kole_0979"/>
<evidence type="ECO:0000256" key="1">
    <source>
        <dbReference type="ARBA" id="ARBA00022676"/>
    </source>
</evidence>
<dbReference type="OrthoDB" id="36599at2"/>